<proteinExistence type="predicted"/>
<dbReference type="EMBL" id="SJSO01000002">
    <property type="protein sequence ID" value="TCD28946.1"/>
    <property type="molecule type" value="Genomic_DNA"/>
</dbReference>
<reference evidence="1 2" key="1">
    <citation type="submission" date="2019-02" db="EMBL/GenBank/DDBJ databases">
        <title>Pedobacter sp. RP-3-21 sp. nov., isolated from Arctic soil.</title>
        <authorList>
            <person name="Dahal R.H."/>
        </authorList>
    </citation>
    <scope>NUCLEOTIDE SEQUENCE [LARGE SCALE GENOMIC DNA]</scope>
    <source>
        <strain evidence="1 2">RP-3-21</strain>
    </source>
</reference>
<gene>
    <name evidence="1" type="ORF">EZ456_01950</name>
</gene>
<keyword evidence="2" id="KW-1185">Reference proteome</keyword>
<dbReference type="RefSeq" id="WP_131526820.1">
    <property type="nucleotide sequence ID" value="NZ_SJSO01000002.1"/>
</dbReference>
<dbReference type="SUPFAM" id="SSF53756">
    <property type="entry name" value="UDP-Glycosyltransferase/glycogen phosphorylase"/>
    <property type="match status" value="1"/>
</dbReference>
<dbReference type="Proteomes" id="UP000293925">
    <property type="component" value="Unassembled WGS sequence"/>
</dbReference>
<evidence type="ECO:0000313" key="1">
    <source>
        <dbReference type="EMBL" id="TCD28946.1"/>
    </source>
</evidence>
<comment type="caution">
    <text evidence="1">The sequence shown here is derived from an EMBL/GenBank/DDBJ whole genome shotgun (WGS) entry which is preliminary data.</text>
</comment>
<organism evidence="1 2">
    <name type="scientific">Pedobacter psychrodurus</name>
    <dbReference type="NCBI Taxonomy" id="2530456"/>
    <lineage>
        <taxon>Bacteria</taxon>
        <taxon>Pseudomonadati</taxon>
        <taxon>Bacteroidota</taxon>
        <taxon>Sphingobacteriia</taxon>
        <taxon>Sphingobacteriales</taxon>
        <taxon>Sphingobacteriaceae</taxon>
        <taxon>Pedobacter</taxon>
    </lineage>
</organism>
<accession>A0A4R0Q7H5</accession>
<dbReference type="OrthoDB" id="1406894at2"/>
<sequence>MDGAQNKTICLITPGHISSNPRLVKEATSLAKEGYNVHLIFTQYVSSLVKYDQEILEANPSWTFNALNWTPQNLLTTFSKIKSGLRLKILNLLPNNNLHYTLNRNYSWQLAKALKVKAALYIGHNLGALPIAVNAAKANQAKSGFDAEDFHRQELTDDQHSSDYQLKAEIENHYIPKLDYFTAASPLIANLYKSLYNIKVQSINNVFPKIADASVINTQKPIKLFWFSQTVGPNRGIETIINAINSISTPLELHLLGKFDPNYQEQLNQLTIAERRKDLFFHHTVSPDQLLKIAGSYDIGIASENTSPLNRNICLTNKLFTYIQCGLAVAASNTAAQNAFMSSYNYTGKIYHDASDLATIINYYHENRTMLNATKKACYELGQKSLNWENESQKFLILVKETIG</sequence>
<protein>
    <submittedName>
        <fullName evidence="1">Uncharacterized protein</fullName>
    </submittedName>
</protein>
<name>A0A4R0Q7H5_9SPHI</name>
<dbReference type="AlphaFoldDB" id="A0A4R0Q7H5"/>
<dbReference type="Gene3D" id="3.40.50.2000">
    <property type="entry name" value="Glycogen Phosphorylase B"/>
    <property type="match status" value="1"/>
</dbReference>
<evidence type="ECO:0000313" key="2">
    <source>
        <dbReference type="Proteomes" id="UP000293925"/>
    </source>
</evidence>